<reference evidence="2 3" key="1">
    <citation type="submission" date="2019-03" db="EMBL/GenBank/DDBJ databases">
        <title>First draft genome of Liparis tanakae, snailfish: a comprehensive survey of snailfish specific genes.</title>
        <authorList>
            <person name="Kim W."/>
            <person name="Song I."/>
            <person name="Jeong J.-H."/>
            <person name="Kim D."/>
            <person name="Kim S."/>
            <person name="Ryu S."/>
            <person name="Song J.Y."/>
            <person name="Lee S.K."/>
        </authorList>
    </citation>
    <scope>NUCLEOTIDE SEQUENCE [LARGE SCALE GENOMIC DNA]</scope>
    <source>
        <tissue evidence="2">Muscle</tissue>
    </source>
</reference>
<dbReference type="Proteomes" id="UP000314294">
    <property type="component" value="Unassembled WGS sequence"/>
</dbReference>
<feature type="region of interest" description="Disordered" evidence="1">
    <location>
        <begin position="1"/>
        <end position="61"/>
    </location>
</feature>
<sequence>MGFPHGDEIPLPVTADRRRMSHNNDNNDNDKSAEKTASGASHSDRKQPRSPAPWRRSSSPR</sequence>
<dbReference type="EMBL" id="SRLO01001907">
    <property type="protein sequence ID" value="TNN34709.1"/>
    <property type="molecule type" value="Genomic_DNA"/>
</dbReference>
<feature type="compositionally biased region" description="Low complexity" evidence="1">
    <location>
        <begin position="52"/>
        <end position="61"/>
    </location>
</feature>
<name>A0A4Z2F0P3_9TELE</name>
<dbReference type="AlphaFoldDB" id="A0A4Z2F0P3"/>
<accession>A0A4Z2F0P3</accession>
<keyword evidence="3" id="KW-1185">Reference proteome</keyword>
<proteinExistence type="predicted"/>
<evidence type="ECO:0000256" key="1">
    <source>
        <dbReference type="SAM" id="MobiDB-lite"/>
    </source>
</evidence>
<organism evidence="2 3">
    <name type="scientific">Liparis tanakae</name>
    <name type="common">Tanaka's snailfish</name>
    <dbReference type="NCBI Taxonomy" id="230148"/>
    <lineage>
        <taxon>Eukaryota</taxon>
        <taxon>Metazoa</taxon>
        <taxon>Chordata</taxon>
        <taxon>Craniata</taxon>
        <taxon>Vertebrata</taxon>
        <taxon>Euteleostomi</taxon>
        <taxon>Actinopterygii</taxon>
        <taxon>Neopterygii</taxon>
        <taxon>Teleostei</taxon>
        <taxon>Neoteleostei</taxon>
        <taxon>Acanthomorphata</taxon>
        <taxon>Eupercaria</taxon>
        <taxon>Perciformes</taxon>
        <taxon>Cottioidei</taxon>
        <taxon>Cottales</taxon>
        <taxon>Liparidae</taxon>
        <taxon>Liparis</taxon>
    </lineage>
</organism>
<gene>
    <name evidence="2" type="ORF">EYF80_055121</name>
</gene>
<evidence type="ECO:0000313" key="2">
    <source>
        <dbReference type="EMBL" id="TNN34709.1"/>
    </source>
</evidence>
<evidence type="ECO:0000313" key="3">
    <source>
        <dbReference type="Proteomes" id="UP000314294"/>
    </source>
</evidence>
<comment type="caution">
    <text evidence="2">The sequence shown here is derived from an EMBL/GenBank/DDBJ whole genome shotgun (WGS) entry which is preliminary data.</text>
</comment>
<protein>
    <submittedName>
        <fullName evidence="2">Uncharacterized protein</fullName>
    </submittedName>
</protein>